<proteinExistence type="predicted"/>
<comment type="caution">
    <text evidence="1">The sequence shown here is derived from an EMBL/GenBank/DDBJ whole genome shotgun (WGS) entry which is preliminary data.</text>
</comment>
<evidence type="ECO:0000313" key="2">
    <source>
        <dbReference type="Proteomes" id="UP001632038"/>
    </source>
</evidence>
<organism evidence="1 2">
    <name type="scientific">Castilleja foliolosa</name>
    <dbReference type="NCBI Taxonomy" id="1961234"/>
    <lineage>
        <taxon>Eukaryota</taxon>
        <taxon>Viridiplantae</taxon>
        <taxon>Streptophyta</taxon>
        <taxon>Embryophyta</taxon>
        <taxon>Tracheophyta</taxon>
        <taxon>Spermatophyta</taxon>
        <taxon>Magnoliopsida</taxon>
        <taxon>eudicotyledons</taxon>
        <taxon>Gunneridae</taxon>
        <taxon>Pentapetalae</taxon>
        <taxon>asterids</taxon>
        <taxon>lamiids</taxon>
        <taxon>Lamiales</taxon>
        <taxon>Orobanchaceae</taxon>
        <taxon>Pedicularideae</taxon>
        <taxon>Castillejinae</taxon>
        <taxon>Castilleja</taxon>
    </lineage>
</organism>
<protein>
    <submittedName>
        <fullName evidence="1">Uncharacterized protein</fullName>
    </submittedName>
</protein>
<dbReference type="Proteomes" id="UP001632038">
    <property type="component" value="Unassembled WGS sequence"/>
</dbReference>
<accession>A0ABD3BS22</accession>
<name>A0ABD3BS22_9LAMI</name>
<dbReference type="AlphaFoldDB" id="A0ABD3BS22"/>
<keyword evidence="2" id="KW-1185">Reference proteome</keyword>
<dbReference type="EMBL" id="JAVIJP010000066">
    <property type="protein sequence ID" value="KAL3620316.1"/>
    <property type="molecule type" value="Genomic_DNA"/>
</dbReference>
<gene>
    <name evidence="1" type="ORF">CASFOL_035228</name>
</gene>
<reference evidence="2" key="1">
    <citation type="journal article" date="2024" name="IScience">
        <title>Strigolactones Initiate the Formation of Haustorium-like Structures in Castilleja.</title>
        <authorList>
            <person name="Buerger M."/>
            <person name="Peterson D."/>
            <person name="Chory J."/>
        </authorList>
    </citation>
    <scope>NUCLEOTIDE SEQUENCE [LARGE SCALE GENOMIC DNA]</scope>
</reference>
<sequence>MKPGFWEQFHFTSFTNPSQTLALSPKVFSRNRPMVESPQIRPISAIGSSQNRGLSKNRVPTPLLRPFPTLLPCIAVVDAAAVKSLLDGFEGFAGFRFSGFILDWYFGFRVGKCVSFER</sequence>
<evidence type="ECO:0000313" key="1">
    <source>
        <dbReference type="EMBL" id="KAL3620316.1"/>
    </source>
</evidence>